<dbReference type="EMBL" id="JADWYS010000001">
    <property type="protein sequence ID" value="MBG9388084.1"/>
    <property type="molecule type" value="Genomic_DNA"/>
</dbReference>
<dbReference type="PROSITE" id="PS50059">
    <property type="entry name" value="FKBP_PPIASE"/>
    <property type="match status" value="1"/>
</dbReference>
<dbReference type="PANTHER" id="PTHR47861">
    <property type="entry name" value="FKBP-TYPE PEPTIDYL-PROLYL CIS-TRANS ISOMERASE SLYD"/>
    <property type="match status" value="1"/>
</dbReference>
<keyword evidence="9" id="KW-1185">Reference proteome</keyword>
<evidence type="ECO:0000256" key="1">
    <source>
        <dbReference type="ARBA" id="ARBA00000971"/>
    </source>
</evidence>
<dbReference type="AlphaFoldDB" id="A0A931MGR9"/>
<dbReference type="Gene3D" id="3.10.50.40">
    <property type="match status" value="1"/>
</dbReference>
<gene>
    <name evidence="8" type="ORF">I5803_08640</name>
</gene>
<evidence type="ECO:0000313" key="8">
    <source>
        <dbReference type="EMBL" id="MBG9388084.1"/>
    </source>
</evidence>
<comment type="caution">
    <text evidence="8">The sequence shown here is derived from an EMBL/GenBank/DDBJ whole genome shotgun (WGS) entry which is preliminary data.</text>
</comment>
<reference evidence="8" key="1">
    <citation type="submission" date="2020-11" db="EMBL/GenBank/DDBJ databases">
        <title>Bacterial whole genome sequence for Caenimonas sp. DR4.4.</title>
        <authorList>
            <person name="Le V."/>
            <person name="Ko S.-R."/>
            <person name="Ahn C.-Y."/>
            <person name="Oh H.-M."/>
        </authorList>
    </citation>
    <scope>NUCLEOTIDE SEQUENCE</scope>
    <source>
        <strain evidence="8">DR4.4</strain>
    </source>
</reference>
<dbReference type="RefSeq" id="WP_196985963.1">
    <property type="nucleotide sequence ID" value="NZ_JADWYS010000001.1"/>
</dbReference>
<dbReference type="Proteomes" id="UP000651050">
    <property type="component" value="Unassembled WGS sequence"/>
</dbReference>
<name>A0A931MGR9_9BURK</name>
<dbReference type="InterPro" id="IPR048261">
    <property type="entry name" value="SlpA/SlyD-like_ins_sf"/>
</dbReference>
<dbReference type="Gene3D" id="2.40.10.330">
    <property type="match status" value="1"/>
</dbReference>
<dbReference type="Pfam" id="PF00254">
    <property type="entry name" value="FKBP_C"/>
    <property type="match status" value="1"/>
</dbReference>
<evidence type="ECO:0000256" key="4">
    <source>
        <dbReference type="ARBA" id="ARBA00023235"/>
    </source>
</evidence>
<keyword evidence="3 5" id="KW-0697">Rotamase</keyword>
<protein>
    <recommendedName>
        <fullName evidence="6">Peptidyl-prolyl cis-trans isomerase</fullName>
        <ecNumber evidence="6">5.2.1.8</ecNumber>
    </recommendedName>
</protein>
<feature type="domain" description="PPIase FKBP-type" evidence="7">
    <location>
        <begin position="11"/>
        <end position="76"/>
    </location>
</feature>
<proteinExistence type="inferred from homology"/>
<accession>A0A931MGR9</accession>
<evidence type="ECO:0000256" key="3">
    <source>
        <dbReference type="ARBA" id="ARBA00023110"/>
    </source>
</evidence>
<dbReference type="InterPro" id="IPR046357">
    <property type="entry name" value="PPIase_dom_sf"/>
</dbReference>
<dbReference type="SUPFAM" id="SSF54534">
    <property type="entry name" value="FKBP-like"/>
    <property type="match status" value="1"/>
</dbReference>
<evidence type="ECO:0000259" key="7">
    <source>
        <dbReference type="PROSITE" id="PS50059"/>
    </source>
</evidence>
<evidence type="ECO:0000256" key="2">
    <source>
        <dbReference type="ARBA" id="ARBA00006577"/>
    </source>
</evidence>
<dbReference type="PANTHER" id="PTHR47861:SF4">
    <property type="entry name" value="FKBP-TYPE 16 KDA PEPTIDYL-PROLYL CIS-TRANS ISOMERASE"/>
    <property type="match status" value="1"/>
</dbReference>
<comment type="similarity">
    <text evidence="2 6">Belongs to the FKBP-type PPIase family.</text>
</comment>
<dbReference type="EC" id="5.2.1.8" evidence="6"/>
<evidence type="ECO:0000256" key="5">
    <source>
        <dbReference type="PROSITE-ProRule" id="PRU00277"/>
    </source>
</evidence>
<dbReference type="InterPro" id="IPR001179">
    <property type="entry name" value="PPIase_FKBP_dom"/>
</dbReference>
<sequence length="158" mass="16933">MASTATRIHPGSFLTLHYRLAGPGGDIINTFKDKPATLTLGTGELSPAVEQRLIGLEEGAHEIFDIPAGQAFGERNPEMVQWVARRLLNEMGDPDEKYQVGDVVQFPTPDGMGQYAGSVQKVGQDGDGDGKADAVLFDFNHPLAGQPVTFEVQVIGVL</sequence>
<organism evidence="8 9">
    <name type="scientific">Caenimonas aquaedulcis</name>
    <dbReference type="NCBI Taxonomy" id="2793270"/>
    <lineage>
        <taxon>Bacteria</taxon>
        <taxon>Pseudomonadati</taxon>
        <taxon>Pseudomonadota</taxon>
        <taxon>Betaproteobacteria</taxon>
        <taxon>Burkholderiales</taxon>
        <taxon>Comamonadaceae</taxon>
        <taxon>Caenimonas</taxon>
    </lineage>
</organism>
<comment type="catalytic activity">
    <reaction evidence="1 5 6">
        <text>[protein]-peptidylproline (omega=180) = [protein]-peptidylproline (omega=0)</text>
        <dbReference type="Rhea" id="RHEA:16237"/>
        <dbReference type="Rhea" id="RHEA-COMP:10747"/>
        <dbReference type="Rhea" id="RHEA-COMP:10748"/>
        <dbReference type="ChEBI" id="CHEBI:83833"/>
        <dbReference type="ChEBI" id="CHEBI:83834"/>
        <dbReference type="EC" id="5.2.1.8"/>
    </reaction>
</comment>
<dbReference type="GO" id="GO:0003755">
    <property type="term" value="F:peptidyl-prolyl cis-trans isomerase activity"/>
    <property type="evidence" value="ECO:0007669"/>
    <property type="project" value="UniProtKB-UniRule"/>
</dbReference>
<evidence type="ECO:0000256" key="6">
    <source>
        <dbReference type="RuleBase" id="RU003915"/>
    </source>
</evidence>
<evidence type="ECO:0000313" key="9">
    <source>
        <dbReference type="Proteomes" id="UP000651050"/>
    </source>
</evidence>
<keyword evidence="4 5" id="KW-0413">Isomerase</keyword>